<evidence type="ECO:0000313" key="2">
    <source>
        <dbReference type="EMBL" id="SDY38579.1"/>
    </source>
</evidence>
<reference evidence="2 3" key="1">
    <citation type="submission" date="2016-10" db="EMBL/GenBank/DDBJ databases">
        <authorList>
            <person name="de Groot N.N."/>
        </authorList>
    </citation>
    <scope>NUCLEOTIDE SEQUENCE [LARGE SCALE GENOMIC DNA]</scope>
    <source>
        <strain evidence="2 3">DSM 14045</strain>
    </source>
</reference>
<dbReference type="EMBL" id="FNPG01000016">
    <property type="protein sequence ID" value="SDY38579.1"/>
    <property type="molecule type" value="Genomic_DNA"/>
</dbReference>
<accession>A0A1H3JG80</accession>
<protein>
    <submittedName>
        <fullName evidence="2">Uncharacterized protein</fullName>
    </submittedName>
</protein>
<organism evidence="2 3">
    <name type="scientific">Lachnobacterium bovis DSM 14045</name>
    <dbReference type="NCBI Taxonomy" id="1122142"/>
    <lineage>
        <taxon>Bacteria</taxon>
        <taxon>Bacillati</taxon>
        <taxon>Bacillota</taxon>
        <taxon>Clostridia</taxon>
        <taxon>Lachnospirales</taxon>
        <taxon>Lachnospiraceae</taxon>
        <taxon>Lachnobacterium</taxon>
    </lineage>
</organism>
<dbReference type="Proteomes" id="UP000183918">
    <property type="component" value="Unassembled WGS sequence"/>
</dbReference>
<evidence type="ECO:0000313" key="3">
    <source>
        <dbReference type="Proteomes" id="UP000183918"/>
    </source>
</evidence>
<name>A0A1H3JG80_9FIRM</name>
<evidence type="ECO:0000256" key="1">
    <source>
        <dbReference type="SAM" id="Phobius"/>
    </source>
</evidence>
<keyword evidence="1" id="KW-0812">Transmembrane</keyword>
<dbReference type="OrthoDB" id="2069718at2"/>
<dbReference type="AlphaFoldDB" id="A0A1H3JG80"/>
<keyword evidence="3" id="KW-1185">Reference proteome</keyword>
<proteinExistence type="predicted"/>
<gene>
    <name evidence="2" type="ORF">SAMN02910414_01433</name>
</gene>
<dbReference type="RefSeq" id="WP_074717509.1">
    <property type="nucleotide sequence ID" value="NZ_FNPG01000016.1"/>
</dbReference>
<keyword evidence="1" id="KW-1133">Transmembrane helix</keyword>
<feature type="transmembrane region" description="Helical" evidence="1">
    <location>
        <begin position="6"/>
        <end position="30"/>
    </location>
</feature>
<keyword evidence="1" id="KW-0472">Membrane</keyword>
<sequence length="190" mass="21996">MKISKYTILKYVCVISVELVIAACVIDSYYKVYNKGEKKLIAIDKQLSLAEKDNVISKKKDNESLTEAFENRIQKGEVAKKVSGRYQCDFVPACKFKKNIYFTKYNIYKKKFNKKVGEGYIASVDEVINNKNLYQCYVSENGISIDAYDVSYITYIKVHNPDDNTENYEVKEPGLFVNFDFKKVKETSKK</sequence>
<dbReference type="STRING" id="1122142.SAMN02910414_01433"/>